<evidence type="ECO:0000259" key="2">
    <source>
        <dbReference type="Pfam" id="PF14219"/>
    </source>
</evidence>
<protein>
    <recommendedName>
        <fullName evidence="2">DUF4328 domain-containing protein</fullName>
    </recommendedName>
</protein>
<keyword evidence="4" id="KW-1185">Reference proteome</keyword>
<proteinExistence type="predicted"/>
<dbReference type="OrthoDB" id="4174975at2"/>
<accession>A0A0T5VQQ7</accession>
<dbReference type="Proteomes" id="UP000051950">
    <property type="component" value="Unassembled WGS sequence"/>
</dbReference>
<evidence type="ECO:0000313" key="4">
    <source>
        <dbReference type="Proteomes" id="UP000051950"/>
    </source>
</evidence>
<dbReference type="InterPro" id="IPR025565">
    <property type="entry name" value="DUF4328"/>
</dbReference>
<organism evidence="3 4">
    <name type="scientific">Pedobacter ginsenosidimutans</name>
    <dbReference type="NCBI Taxonomy" id="687842"/>
    <lineage>
        <taxon>Bacteria</taxon>
        <taxon>Pseudomonadati</taxon>
        <taxon>Bacteroidota</taxon>
        <taxon>Sphingobacteriia</taxon>
        <taxon>Sphingobacteriales</taxon>
        <taxon>Sphingobacteriaceae</taxon>
        <taxon>Pedobacter</taxon>
    </lineage>
</organism>
<dbReference type="STRING" id="687842.ASU31_08455"/>
<gene>
    <name evidence="3" type="ORF">ASU31_08455</name>
</gene>
<keyword evidence="1" id="KW-0812">Transmembrane</keyword>
<dbReference type="EMBL" id="LMZQ01000005">
    <property type="protein sequence ID" value="KRT16199.1"/>
    <property type="molecule type" value="Genomic_DNA"/>
</dbReference>
<dbReference type="AlphaFoldDB" id="A0A0T5VQQ7"/>
<keyword evidence="1" id="KW-1133">Transmembrane helix</keyword>
<dbReference type="Pfam" id="PF14219">
    <property type="entry name" value="DUF4328"/>
    <property type="match status" value="1"/>
</dbReference>
<comment type="caution">
    <text evidence="3">The sequence shown here is derived from an EMBL/GenBank/DDBJ whole genome shotgun (WGS) entry which is preliminary data.</text>
</comment>
<feature type="transmembrane region" description="Helical" evidence="1">
    <location>
        <begin position="14"/>
        <end position="34"/>
    </location>
</feature>
<feature type="transmembrane region" description="Helical" evidence="1">
    <location>
        <begin position="177"/>
        <end position="199"/>
    </location>
</feature>
<feature type="domain" description="DUF4328" evidence="2">
    <location>
        <begin position="46"/>
        <end position="206"/>
    </location>
</feature>
<feature type="transmembrane region" description="Helical" evidence="1">
    <location>
        <begin position="62"/>
        <end position="82"/>
    </location>
</feature>
<keyword evidence="1" id="KW-0472">Membrane</keyword>
<reference evidence="3 4" key="1">
    <citation type="submission" date="2015-11" db="EMBL/GenBank/DDBJ databases">
        <title>Sequence of Pedobacter ginsenosidimutans.</title>
        <authorList>
            <person name="Carson E."/>
            <person name="Keyser V."/>
            <person name="Newman J."/>
            <person name="Miller J."/>
        </authorList>
    </citation>
    <scope>NUCLEOTIDE SEQUENCE [LARGE SCALE GENOMIC DNA]</scope>
    <source>
        <strain evidence="3 4">KACC 14530</strain>
    </source>
</reference>
<feature type="transmembrane region" description="Helical" evidence="1">
    <location>
        <begin position="146"/>
        <end position="165"/>
    </location>
</feature>
<sequence>MNLIRPNEQRAKTAILMIWIVLALEIISFFSSYLQYDLLKSVSSGSAVSNSEISANDLREGIIGFLYFALYLISCITFIRWFRRAYFNLQLKTDYLSSSDNWVAISWFIPFICLYKPYQIMKEMYTKTNEILFEEANQTKAITTSYLGWWWGLWIISNIIGQVVFRTTLNSDNIDSLTSGTIVSMVGNVISLPLSLITVKVIKDYSDIEHLLIEVKGDKIITSTENTYLNPEF</sequence>
<name>A0A0T5VQQ7_9SPHI</name>
<evidence type="ECO:0000256" key="1">
    <source>
        <dbReference type="SAM" id="Phobius"/>
    </source>
</evidence>
<evidence type="ECO:0000313" key="3">
    <source>
        <dbReference type="EMBL" id="KRT16199.1"/>
    </source>
</evidence>